<dbReference type="Pfam" id="PF00622">
    <property type="entry name" value="SPRY"/>
    <property type="match status" value="1"/>
</dbReference>
<dbReference type="Pfam" id="PF13765">
    <property type="entry name" value="PRY"/>
    <property type="match status" value="1"/>
</dbReference>
<feature type="domain" description="RING-type" evidence="9">
    <location>
        <begin position="11"/>
        <end position="66"/>
    </location>
</feature>
<evidence type="ECO:0000256" key="5">
    <source>
        <dbReference type="ARBA" id="ARBA00022859"/>
    </source>
</evidence>
<evidence type="ECO:0000256" key="1">
    <source>
        <dbReference type="ARBA" id="ARBA00022588"/>
    </source>
</evidence>
<feature type="domain" description="RING-type" evidence="9">
    <location>
        <begin position="142"/>
        <end position="195"/>
    </location>
</feature>
<dbReference type="InterPro" id="IPR043136">
    <property type="entry name" value="B30.2/SPRY_sf"/>
</dbReference>
<dbReference type="InterPro" id="IPR017907">
    <property type="entry name" value="Znf_RING_CS"/>
</dbReference>
<sequence length="704" mass="79208">MLKSLHDKLTCCICLDPYKEPVTTKCGHSFCRRCIELHWDRAPQGPAGGDPEHPAISLTYCCPECRCPELERPQLAASVTLRSIREVVVPAGGHLPDSPEALSAEPQPLQHLEPMHEQRIQALGRPLSPRSMLTVLQEMLVCSICREVYKKPVTAPCGHSFCRECIEKRYDDEQQGLLGAAGQVVGAPGYTCPVCGASEPRRPQLSNSVALCNFTGDVMWWARGEATGSPERRPSEQELMIHSQTPHKRQCQALCPRHGRPLELYCIPEQCCICCECTVRECREHPRALTEEQRRCQEKKLRETLMTTEHQLATTEAELCETKEKTKKFQDNSDKFIVGIAERFAKLHRILEECQALSEEVIQGVTLVALKQAESNLEELQSRKDALMQHRMKAEELLGCSDDVAFLQMFPLLSIPGAPVTLPAVEFPLSQKVAPIVEILSKVSKLLQEDLANSLHMVPSGSGYTSKESPVLKTPSAVKLEPSSLPGGALRTKLFKNYRNLTFDPNTANHYLQLSRQDRRVKHIETPSKQRPEHPDRFKSWQVLCCENFHEGSHYWEVCLSDYFVYLGVAYNKIDRKNTEKKTSFIGRNADSWSLQVQRNSHIAWHSGQEQKLVAPLYLHIGVHLDYSAGSLTFYGIGDKMELLHTFSCIFTAPVYPAFWIGEGAPMSSIVGEPRRVHSVAVVFEHVDLLQQTNMTTLVPKQGQ</sequence>
<dbReference type="InterPro" id="IPR003879">
    <property type="entry name" value="Butyrophylin_SPRY"/>
</dbReference>
<dbReference type="AlphaFoldDB" id="A0AAV7PPC1"/>
<comment type="caution">
    <text evidence="11">The sequence shown here is derived from an EMBL/GenBank/DDBJ whole genome shotgun (WGS) entry which is preliminary data.</text>
</comment>
<dbReference type="SMART" id="SM00184">
    <property type="entry name" value="RING"/>
    <property type="match status" value="2"/>
</dbReference>
<dbReference type="SUPFAM" id="SSF57850">
    <property type="entry name" value="RING/U-box"/>
    <property type="match status" value="2"/>
</dbReference>
<dbReference type="InterPro" id="IPR058030">
    <property type="entry name" value="TRIM8/14/16/25/29/45/65_CC"/>
</dbReference>
<dbReference type="PRINTS" id="PR01407">
    <property type="entry name" value="BUTYPHLNCDUF"/>
</dbReference>
<evidence type="ECO:0000256" key="8">
    <source>
        <dbReference type="SAM" id="Coils"/>
    </source>
</evidence>
<feature type="coiled-coil region" evidence="8">
    <location>
        <begin position="370"/>
        <end position="397"/>
    </location>
</feature>
<dbReference type="Proteomes" id="UP001066276">
    <property type="component" value="Chromosome 7"/>
</dbReference>
<proteinExistence type="predicted"/>
<dbReference type="GO" id="GO:0008270">
    <property type="term" value="F:zinc ion binding"/>
    <property type="evidence" value="ECO:0007669"/>
    <property type="project" value="UniProtKB-KW"/>
</dbReference>
<dbReference type="InterPro" id="IPR003877">
    <property type="entry name" value="SPRY_dom"/>
</dbReference>
<evidence type="ECO:0000259" key="9">
    <source>
        <dbReference type="PROSITE" id="PS50089"/>
    </source>
</evidence>
<dbReference type="SMART" id="SM00589">
    <property type="entry name" value="PRY"/>
    <property type="match status" value="1"/>
</dbReference>
<dbReference type="PANTHER" id="PTHR25465:SF14">
    <property type="entry name" value="E3 UBIQUITIN-PROTEIN LIGASE TRIM65"/>
    <property type="match status" value="1"/>
</dbReference>
<organism evidence="11 12">
    <name type="scientific">Pleurodeles waltl</name>
    <name type="common">Iberian ribbed newt</name>
    <dbReference type="NCBI Taxonomy" id="8319"/>
    <lineage>
        <taxon>Eukaryota</taxon>
        <taxon>Metazoa</taxon>
        <taxon>Chordata</taxon>
        <taxon>Craniata</taxon>
        <taxon>Vertebrata</taxon>
        <taxon>Euteleostomi</taxon>
        <taxon>Amphibia</taxon>
        <taxon>Batrachia</taxon>
        <taxon>Caudata</taxon>
        <taxon>Salamandroidea</taxon>
        <taxon>Salamandridae</taxon>
        <taxon>Pleurodelinae</taxon>
        <taxon>Pleurodeles</taxon>
    </lineage>
</organism>
<evidence type="ECO:0000256" key="3">
    <source>
        <dbReference type="ARBA" id="ARBA00022771"/>
    </source>
</evidence>
<keyword evidence="3 7" id="KW-0863">Zinc-finger</keyword>
<evidence type="ECO:0000256" key="6">
    <source>
        <dbReference type="ARBA" id="ARBA00023054"/>
    </source>
</evidence>
<dbReference type="EMBL" id="JANPWB010000011">
    <property type="protein sequence ID" value="KAJ1130152.1"/>
    <property type="molecule type" value="Genomic_DNA"/>
</dbReference>
<dbReference type="InterPro" id="IPR013320">
    <property type="entry name" value="ConA-like_dom_sf"/>
</dbReference>
<evidence type="ECO:0000256" key="2">
    <source>
        <dbReference type="ARBA" id="ARBA00022723"/>
    </source>
</evidence>
<keyword evidence="12" id="KW-1185">Reference proteome</keyword>
<dbReference type="PROSITE" id="PS50089">
    <property type="entry name" value="ZF_RING_2"/>
    <property type="match status" value="2"/>
</dbReference>
<evidence type="ECO:0000313" key="11">
    <source>
        <dbReference type="EMBL" id="KAJ1130152.1"/>
    </source>
</evidence>
<reference evidence="11" key="1">
    <citation type="journal article" date="2022" name="bioRxiv">
        <title>Sequencing and chromosome-scale assembly of the giantPleurodeles waltlgenome.</title>
        <authorList>
            <person name="Brown T."/>
            <person name="Elewa A."/>
            <person name="Iarovenko S."/>
            <person name="Subramanian E."/>
            <person name="Araus A.J."/>
            <person name="Petzold A."/>
            <person name="Susuki M."/>
            <person name="Suzuki K.-i.T."/>
            <person name="Hayashi T."/>
            <person name="Toyoda A."/>
            <person name="Oliveira C."/>
            <person name="Osipova E."/>
            <person name="Leigh N.D."/>
            <person name="Simon A."/>
            <person name="Yun M.H."/>
        </authorList>
    </citation>
    <scope>NUCLEOTIDE SEQUENCE</scope>
    <source>
        <strain evidence="11">20211129_DDA</strain>
        <tissue evidence="11">Liver</tissue>
    </source>
</reference>
<name>A0AAV7PPC1_PLEWA</name>
<accession>A0AAV7PPC1</accession>
<dbReference type="GO" id="GO:0005737">
    <property type="term" value="C:cytoplasm"/>
    <property type="evidence" value="ECO:0007669"/>
    <property type="project" value="UniProtKB-ARBA"/>
</dbReference>
<evidence type="ECO:0000256" key="7">
    <source>
        <dbReference type="PROSITE-ProRule" id="PRU00175"/>
    </source>
</evidence>
<evidence type="ECO:0000313" key="12">
    <source>
        <dbReference type="Proteomes" id="UP001066276"/>
    </source>
</evidence>
<keyword evidence="5" id="KW-0391">Immunity</keyword>
<evidence type="ECO:0000256" key="4">
    <source>
        <dbReference type="ARBA" id="ARBA00022833"/>
    </source>
</evidence>
<keyword evidence="2" id="KW-0479">Metal-binding</keyword>
<dbReference type="InterPro" id="IPR001841">
    <property type="entry name" value="Znf_RING"/>
</dbReference>
<protein>
    <submittedName>
        <fullName evidence="11">Uncharacterized protein</fullName>
    </submittedName>
</protein>
<dbReference type="Pfam" id="PF13445">
    <property type="entry name" value="zf-RING_UBOX"/>
    <property type="match status" value="2"/>
</dbReference>
<dbReference type="Gene3D" id="3.30.40.10">
    <property type="entry name" value="Zinc/RING finger domain, C3HC4 (zinc finger)"/>
    <property type="match status" value="2"/>
</dbReference>
<keyword evidence="4" id="KW-0862">Zinc</keyword>
<dbReference type="InterPro" id="IPR027370">
    <property type="entry name" value="Znf-RING_euk"/>
</dbReference>
<dbReference type="InterPro" id="IPR006574">
    <property type="entry name" value="PRY"/>
</dbReference>
<gene>
    <name evidence="11" type="ORF">NDU88_008508</name>
</gene>
<dbReference type="PROSITE" id="PS00518">
    <property type="entry name" value="ZF_RING_1"/>
    <property type="match status" value="2"/>
</dbReference>
<dbReference type="Gene3D" id="3.30.160.60">
    <property type="entry name" value="Classic Zinc Finger"/>
    <property type="match status" value="1"/>
</dbReference>
<dbReference type="GO" id="GO:0045087">
    <property type="term" value="P:innate immune response"/>
    <property type="evidence" value="ECO:0007669"/>
    <property type="project" value="UniProtKB-KW"/>
</dbReference>
<keyword evidence="1" id="KW-0399">Innate immunity</keyword>
<dbReference type="InterPro" id="IPR051051">
    <property type="entry name" value="E3_ubiq-ligase_TRIM/RNF"/>
</dbReference>
<dbReference type="SUPFAM" id="SSF57845">
    <property type="entry name" value="B-box zinc-binding domain"/>
    <property type="match status" value="1"/>
</dbReference>
<dbReference type="InterPro" id="IPR013083">
    <property type="entry name" value="Znf_RING/FYVE/PHD"/>
</dbReference>
<dbReference type="PANTHER" id="PTHR25465">
    <property type="entry name" value="B-BOX DOMAIN CONTAINING"/>
    <property type="match status" value="1"/>
</dbReference>
<evidence type="ECO:0000259" key="10">
    <source>
        <dbReference type="PROSITE" id="PS50188"/>
    </source>
</evidence>
<dbReference type="Gene3D" id="2.60.120.920">
    <property type="match status" value="1"/>
</dbReference>
<keyword evidence="6 8" id="KW-0175">Coiled coil</keyword>
<dbReference type="Pfam" id="PF25600">
    <property type="entry name" value="TRIM_CC"/>
    <property type="match status" value="1"/>
</dbReference>
<dbReference type="SMART" id="SM00449">
    <property type="entry name" value="SPRY"/>
    <property type="match status" value="1"/>
</dbReference>
<dbReference type="InterPro" id="IPR001870">
    <property type="entry name" value="B30.2/SPRY"/>
</dbReference>
<dbReference type="SUPFAM" id="SSF49899">
    <property type="entry name" value="Concanavalin A-like lectins/glucanases"/>
    <property type="match status" value="1"/>
</dbReference>
<dbReference type="PROSITE" id="PS50188">
    <property type="entry name" value="B302_SPRY"/>
    <property type="match status" value="1"/>
</dbReference>
<feature type="domain" description="B30.2/SPRY" evidence="10">
    <location>
        <begin position="480"/>
        <end position="676"/>
    </location>
</feature>